<feature type="domain" description="CHAT" evidence="1">
    <location>
        <begin position="725"/>
        <end position="1001"/>
    </location>
</feature>
<keyword evidence="3" id="KW-1185">Reference proteome</keyword>
<proteinExistence type="predicted"/>
<comment type="caution">
    <text evidence="2">The sequence shown here is derived from an EMBL/GenBank/DDBJ whole genome shotgun (WGS) entry which is preliminary data.</text>
</comment>
<dbReference type="RefSeq" id="WP_222012321.1">
    <property type="nucleotide sequence ID" value="NZ_JABTXI010000005.1"/>
</dbReference>
<dbReference type="Pfam" id="PF12770">
    <property type="entry name" value="CHAT"/>
    <property type="match status" value="1"/>
</dbReference>
<dbReference type="InterPro" id="IPR024983">
    <property type="entry name" value="CHAT_dom"/>
</dbReference>
<name>A0ABS7LIQ2_9HYPH</name>
<reference evidence="2 3" key="1">
    <citation type="submission" date="2020-06" db="EMBL/GenBank/DDBJ databases">
        <title>Global-level population genomics: horizontal gene transfer, symbiosis and evolution in Rhizobia.</title>
        <authorList>
            <person name="Gai Y."/>
        </authorList>
    </citation>
    <scope>NUCLEOTIDE SEQUENCE [LARGE SCALE GENOMIC DNA]</scope>
    <source>
        <strain evidence="2 3">PLR6_1b</strain>
    </source>
</reference>
<evidence type="ECO:0000313" key="2">
    <source>
        <dbReference type="EMBL" id="MBY3591362.1"/>
    </source>
</evidence>
<evidence type="ECO:0000259" key="1">
    <source>
        <dbReference type="Pfam" id="PF12770"/>
    </source>
</evidence>
<organism evidence="2 3">
    <name type="scientific">Rhizobium bangladeshense</name>
    <dbReference type="NCBI Taxonomy" id="1138189"/>
    <lineage>
        <taxon>Bacteria</taxon>
        <taxon>Pseudomonadati</taxon>
        <taxon>Pseudomonadota</taxon>
        <taxon>Alphaproteobacteria</taxon>
        <taxon>Hyphomicrobiales</taxon>
        <taxon>Rhizobiaceae</taxon>
        <taxon>Rhizobium/Agrobacterium group</taxon>
        <taxon>Rhizobium</taxon>
    </lineage>
</organism>
<dbReference type="EMBL" id="JABTXI010000005">
    <property type="protein sequence ID" value="MBY3591362.1"/>
    <property type="molecule type" value="Genomic_DNA"/>
</dbReference>
<dbReference type="Gene3D" id="1.25.40.10">
    <property type="entry name" value="Tetratricopeptide repeat domain"/>
    <property type="match status" value="1"/>
</dbReference>
<gene>
    <name evidence="2" type="ORF">HJA87_16010</name>
</gene>
<accession>A0ABS7LIQ2</accession>
<evidence type="ECO:0000313" key="3">
    <source>
        <dbReference type="Proteomes" id="UP000720124"/>
    </source>
</evidence>
<protein>
    <submittedName>
        <fullName evidence="2">CHAT domain-containing protein</fullName>
    </submittedName>
</protein>
<dbReference type="Proteomes" id="UP000720124">
    <property type="component" value="Unassembled WGS sequence"/>
</dbReference>
<dbReference type="InterPro" id="IPR011990">
    <property type="entry name" value="TPR-like_helical_dom_sf"/>
</dbReference>
<sequence>MQFRAELFCIRVSNFEECIQPPFYLDVLFKVARKLWTSESMMVRNEAEQRGASADRWDQALWALEHIRPEESHRVAALWRQLADEQTDPIRRAEAILNVASALELGSINDLQQAITMSEGALTRLGPKYREAAAAYLAAAQRLIRHGTPTARRRALDHLHAALAVPMTAGGRDVLIAMLIRYATVAPEFGDFSRLAKAQRIFEKLRKFGLRGEETLPSYGAIISTHEARWKAEGHRPSLGKAIQLSAEGIAHHRRTAPGALADLAALLQQRAILLLDRHEHGGVISDLETALATLREAAEMSPNRGEMLNSLAIALMDRGGAAAFTQARLVLEDGLRHSTDRKTLAFLNWTMANWHLQNHQLGGPVSSLDSAIEAIERAADNRDLVGDEVLFAVAHAYHDRHRATGVLSDIDRAIEAGELGLASTDERNPRRWSQEVTTANAYQERALNGRFGFLAADADRAGELFQSAIERLPRDAIQREMVAGAAMGALIERYTAEPDRRLIDYAAKLALVLPKRPDAVGSLDALIAVNLAVFHLAHGSSPEHNDDWLSLLLTIAREHAGGEVGWFAASNYMHRNVGQNWHAVVEGFEILESQRASRLTAALGPRERAMVLRREQSVAALAGLALLHLGRPETAARLIEKSQAALLLGHRDSNVGDARIWSTFDAAFYPVWTRYGAYALVATSAGVTGAPVPDIEFEFPDQPSPSDAATLQAAAAMIASAFPMQLPSRLLIVPSGRLSSIPWAAVTYGSGSLIDGTTLAVLPTTQLLADQEGPSDANVLIVDASHAVPGSTLKHAAAETRQIRAWMPRGRDLTGAGLSMNSVRNELGTSTIAHFACHGLMETENPLNTRLILNAQEALTVSDILVTDCSGLSLVVLSACQSAVHGHELEDEFTSIGVAFLSAGACCAVGTLWNVNDAAASLFSRRMVEAIGRGATPRDAVRIAQIWLRDTKNGEIANWLDGLGPANDEADRSLRLSLQNSVDTIGFGHVKHWGAFICYG</sequence>